<dbReference type="InterPro" id="IPR007750">
    <property type="entry name" value="DUF674"/>
</dbReference>
<comment type="caution">
    <text evidence="2">The sequence shown here is derived from an EMBL/GenBank/DDBJ whole genome shotgun (WGS) entry which is preliminary data.</text>
</comment>
<dbReference type="EMBL" id="RDQH01000341">
    <property type="protein sequence ID" value="RXH74065.1"/>
    <property type="molecule type" value="Genomic_DNA"/>
</dbReference>
<keyword evidence="1" id="KW-1133">Transmembrane helix</keyword>
<reference evidence="2 3" key="1">
    <citation type="submission" date="2018-10" db="EMBL/GenBank/DDBJ databases">
        <title>A high-quality apple genome assembly.</title>
        <authorList>
            <person name="Hu J."/>
        </authorList>
    </citation>
    <scope>NUCLEOTIDE SEQUENCE [LARGE SCALE GENOMIC DNA]</scope>
    <source>
        <strain evidence="3">cv. HFTH1</strain>
        <tissue evidence="2">Young leaf</tissue>
    </source>
</reference>
<proteinExistence type="predicted"/>
<sequence length="117" mass="13391">MGDFEKMGKAKPRHRDYTHCHISSPTSNTLHLLIDKKRQKVLFADTAKDLVDFLFTLLSLLSLPVGTIIRLLSKDAMVSSLGKLYESIETLNDEYLQPNLEKDSQTQRIRHCQAKHP</sequence>
<evidence type="ECO:0000313" key="3">
    <source>
        <dbReference type="Proteomes" id="UP000290289"/>
    </source>
</evidence>
<protein>
    <recommendedName>
        <fullName evidence="4">DUF674 domain-containing protein</fullName>
    </recommendedName>
</protein>
<keyword evidence="1" id="KW-0472">Membrane</keyword>
<dbReference type="PANTHER" id="PTHR33103">
    <property type="entry name" value="OS01G0153900 PROTEIN"/>
    <property type="match status" value="1"/>
</dbReference>
<evidence type="ECO:0000256" key="1">
    <source>
        <dbReference type="SAM" id="Phobius"/>
    </source>
</evidence>
<evidence type="ECO:0008006" key="4">
    <source>
        <dbReference type="Google" id="ProtNLM"/>
    </source>
</evidence>
<keyword evidence="1" id="KW-0812">Transmembrane</keyword>
<dbReference type="AlphaFoldDB" id="A0A498HWV7"/>
<dbReference type="Pfam" id="PF05056">
    <property type="entry name" value="DUF674"/>
    <property type="match status" value="1"/>
</dbReference>
<keyword evidence="3" id="KW-1185">Reference proteome</keyword>
<dbReference type="Proteomes" id="UP000290289">
    <property type="component" value="Chromosome 15"/>
</dbReference>
<gene>
    <name evidence="2" type="ORF">DVH24_021245</name>
</gene>
<name>A0A498HWV7_MALDO</name>
<evidence type="ECO:0000313" key="2">
    <source>
        <dbReference type="EMBL" id="RXH74065.1"/>
    </source>
</evidence>
<organism evidence="2 3">
    <name type="scientific">Malus domestica</name>
    <name type="common">Apple</name>
    <name type="synonym">Pyrus malus</name>
    <dbReference type="NCBI Taxonomy" id="3750"/>
    <lineage>
        <taxon>Eukaryota</taxon>
        <taxon>Viridiplantae</taxon>
        <taxon>Streptophyta</taxon>
        <taxon>Embryophyta</taxon>
        <taxon>Tracheophyta</taxon>
        <taxon>Spermatophyta</taxon>
        <taxon>Magnoliopsida</taxon>
        <taxon>eudicotyledons</taxon>
        <taxon>Gunneridae</taxon>
        <taxon>Pentapetalae</taxon>
        <taxon>rosids</taxon>
        <taxon>fabids</taxon>
        <taxon>Rosales</taxon>
        <taxon>Rosaceae</taxon>
        <taxon>Amygdaloideae</taxon>
        <taxon>Maleae</taxon>
        <taxon>Malus</taxon>
    </lineage>
</organism>
<dbReference type="PANTHER" id="PTHR33103:SF19">
    <property type="entry name" value="OS09G0544700 PROTEIN"/>
    <property type="match status" value="1"/>
</dbReference>
<accession>A0A498HWV7</accession>
<feature type="transmembrane region" description="Helical" evidence="1">
    <location>
        <begin position="53"/>
        <end position="73"/>
    </location>
</feature>